<dbReference type="OrthoDB" id="5876899at2759"/>
<dbReference type="InterPro" id="IPR049163">
    <property type="entry name" value="Pif1-like_2B_dom"/>
</dbReference>
<organism evidence="4 5">
    <name type="scientific">Paramuricea clavata</name>
    <name type="common">Red gorgonian</name>
    <name type="synonym">Violescent sea-whip</name>
    <dbReference type="NCBI Taxonomy" id="317549"/>
    <lineage>
        <taxon>Eukaryota</taxon>
        <taxon>Metazoa</taxon>
        <taxon>Cnidaria</taxon>
        <taxon>Anthozoa</taxon>
        <taxon>Octocorallia</taxon>
        <taxon>Malacalcyonacea</taxon>
        <taxon>Plexauridae</taxon>
        <taxon>Paramuricea</taxon>
    </lineage>
</organism>
<comment type="cofactor">
    <cofactor evidence="1">
        <name>Mg(2+)</name>
        <dbReference type="ChEBI" id="CHEBI:18420"/>
    </cofactor>
</comment>
<proteinExistence type="inferred from homology"/>
<dbReference type="GO" id="GO:0006310">
    <property type="term" value="P:DNA recombination"/>
    <property type="evidence" value="ECO:0007669"/>
    <property type="project" value="UniProtKB-KW"/>
</dbReference>
<name>A0A7D9JAI4_PARCT</name>
<dbReference type="PANTHER" id="PTHR47642:SF6">
    <property type="entry name" value="ATP-DEPENDENT DNA HELICASE"/>
    <property type="match status" value="1"/>
</dbReference>
<gene>
    <name evidence="4" type="ORF">PACLA_8A060373</name>
</gene>
<keyword evidence="1" id="KW-0067">ATP-binding</keyword>
<dbReference type="SUPFAM" id="SSF50249">
    <property type="entry name" value="Nucleic acid-binding proteins"/>
    <property type="match status" value="1"/>
</dbReference>
<dbReference type="GO" id="GO:0005524">
    <property type="term" value="F:ATP binding"/>
    <property type="evidence" value="ECO:0007669"/>
    <property type="project" value="UniProtKB-KW"/>
</dbReference>
<keyword evidence="1" id="KW-0234">DNA repair</keyword>
<dbReference type="Pfam" id="PF21530">
    <property type="entry name" value="Pif1_2B_dom"/>
    <property type="match status" value="1"/>
</dbReference>
<keyword evidence="1" id="KW-0547">Nucleotide-binding</keyword>
<evidence type="ECO:0000313" key="5">
    <source>
        <dbReference type="Proteomes" id="UP001152795"/>
    </source>
</evidence>
<dbReference type="InterPro" id="IPR010285">
    <property type="entry name" value="DNA_helicase_pif1-like_DEAD"/>
</dbReference>
<dbReference type="AlphaFoldDB" id="A0A7D9JAI4"/>
<evidence type="ECO:0000256" key="1">
    <source>
        <dbReference type="RuleBase" id="RU363044"/>
    </source>
</evidence>
<keyword evidence="1 4" id="KW-0347">Helicase</keyword>
<evidence type="ECO:0000259" key="2">
    <source>
        <dbReference type="Pfam" id="PF05970"/>
    </source>
</evidence>
<comment type="caution">
    <text evidence="4">The sequence shown here is derived from an EMBL/GenBank/DDBJ whole genome shotgun (WGS) entry which is preliminary data.</text>
</comment>
<dbReference type="Gene3D" id="2.40.50.140">
    <property type="entry name" value="Nucleic acid-binding proteins"/>
    <property type="match status" value="1"/>
</dbReference>
<feature type="domain" description="DNA helicase Pif1-like 2B" evidence="3">
    <location>
        <begin position="280"/>
        <end position="307"/>
    </location>
</feature>
<keyword evidence="1" id="KW-0378">Hydrolase</keyword>
<protein>
    <recommendedName>
        <fullName evidence="1">ATP-dependent DNA helicase</fullName>
        <ecNumber evidence="1">5.6.2.3</ecNumber>
    </recommendedName>
</protein>
<dbReference type="InterPro" id="IPR051055">
    <property type="entry name" value="PIF1_helicase"/>
</dbReference>
<dbReference type="Pfam" id="PF05970">
    <property type="entry name" value="PIF1"/>
    <property type="match status" value="1"/>
</dbReference>
<keyword evidence="5" id="KW-1185">Reference proteome</keyword>
<evidence type="ECO:0000313" key="4">
    <source>
        <dbReference type="EMBL" id="CAB4025436.1"/>
    </source>
</evidence>
<comment type="catalytic activity">
    <reaction evidence="1">
        <text>ATP + H2O = ADP + phosphate + H(+)</text>
        <dbReference type="Rhea" id="RHEA:13065"/>
        <dbReference type="ChEBI" id="CHEBI:15377"/>
        <dbReference type="ChEBI" id="CHEBI:15378"/>
        <dbReference type="ChEBI" id="CHEBI:30616"/>
        <dbReference type="ChEBI" id="CHEBI:43474"/>
        <dbReference type="ChEBI" id="CHEBI:456216"/>
        <dbReference type="EC" id="5.6.2.3"/>
    </reaction>
</comment>
<dbReference type="InterPro" id="IPR027417">
    <property type="entry name" value="P-loop_NTPase"/>
</dbReference>
<reference evidence="4" key="1">
    <citation type="submission" date="2020-04" db="EMBL/GenBank/DDBJ databases">
        <authorList>
            <person name="Alioto T."/>
            <person name="Alioto T."/>
            <person name="Gomez Garrido J."/>
        </authorList>
    </citation>
    <scope>NUCLEOTIDE SEQUENCE</scope>
    <source>
        <strain evidence="4">A484AB</strain>
    </source>
</reference>
<feature type="domain" description="DNA helicase Pif1-like DEAD-box helicase" evidence="2">
    <location>
        <begin position="11"/>
        <end position="201"/>
    </location>
</feature>
<comment type="similarity">
    <text evidence="1">Belongs to the helicase family.</text>
</comment>
<dbReference type="Gene3D" id="3.40.50.300">
    <property type="entry name" value="P-loop containing nucleotide triphosphate hydrolases"/>
    <property type="match status" value="2"/>
</dbReference>
<sequence length="763" mass="85535">MIVEHSKTIGSKQPLSLIIIGFGGTGKSYLIHAIHSFLKNRCVVTATTGKAAYLINGVTIHSFLRLPVACMPQKDLSGQSLCMLQDKMSTIDYILIDEYSMLGQTSMGWIDRRCRQATGVKDQLFGGKSIILIGDPGQLPPVCDKPLYYSKPSNSLGQQGYYAYMMFEKVVILKHNQRVNGSQSDQAIFRGLLSRLRNGDSTCDDWNLLLTRQPSRVKNLDDFENAIRLYYSNEQVAKYNYEHLLNLQKPVATIHARHSSNKAKCISSQDMLGLQAVLYICKGARVMLTMNLWPSVGLCNGTAGVVLDIIYATNHQPPDLPIAVIVKFDDYTGPSFSTIPNCVPIPPITASINACNSVHERQQIPLRLAWALTIHKSQGLTLDKAWIDIGKKETTLGLTYVAISEEIKTEDNNDSGVLVGYVHNLSEIKTSQRNNLYFDMSLQTEDKLYRAVCFSPEKHQQCKSMCESSSPIKLTKYHLKRNSRSDQDEVHINKRTRLLEPDRNEINFDIKQLEPAKQEKSVQSTVHEALIGPPNLKVDVSGRITFQGPEETVFSKGKTLRKQETLLTDNTASARFVLWETDIDKIATGNSYELSSVTVRQYNQTNYLSLNKQSVIVESFATIEREDEQSTDNNLGLAKVFCPADGVQSIRRFLSSNKCHSKLAPIPDKNIVKCSECGLAQLKSKSKQRLLASVIFPSEGSTKSLMLFDDKIRELYKLYVEQNGSQPEFSSFDDDNIMEMILTVEAIIYFNTKNNVVAVAKKC</sequence>
<dbReference type="Proteomes" id="UP001152795">
    <property type="component" value="Unassembled WGS sequence"/>
</dbReference>
<dbReference type="GO" id="GO:0016787">
    <property type="term" value="F:hydrolase activity"/>
    <property type="evidence" value="ECO:0007669"/>
    <property type="project" value="UniProtKB-KW"/>
</dbReference>
<dbReference type="PANTHER" id="PTHR47642">
    <property type="entry name" value="ATP-DEPENDENT DNA HELICASE"/>
    <property type="match status" value="1"/>
</dbReference>
<dbReference type="GO" id="GO:0043139">
    <property type="term" value="F:5'-3' DNA helicase activity"/>
    <property type="evidence" value="ECO:0007669"/>
    <property type="project" value="UniProtKB-EC"/>
</dbReference>
<dbReference type="InterPro" id="IPR012340">
    <property type="entry name" value="NA-bd_OB-fold"/>
</dbReference>
<dbReference type="EC" id="5.6.2.3" evidence="1"/>
<dbReference type="CDD" id="cd18809">
    <property type="entry name" value="SF1_C_RecD"/>
    <property type="match status" value="1"/>
</dbReference>
<dbReference type="EMBL" id="CACRXK020013601">
    <property type="protein sequence ID" value="CAB4025436.1"/>
    <property type="molecule type" value="Genomic_DNA"/>
</dbReference>
<keyword evidence="1" id="KW-0227">DNA damage</keyword>
<evidence type="ECO:0000259" key="3">
    <source>
        <dbReference type="Pfam" id="PF21530"/>
    </source>
</evidence>
<keyword evidence="1" id="KW-0233">DNA recombination</keyword>
<dbReference type="GO" id="GO:0006281">
    <property type="term" value="P:DNA repair"/>
    <property type="evidence" value="ECO:0007669"/>
    <property type="project" value="UniProtKB-KW"/>
</dbReference>
<accession>A0A7D9JAI4</accession>
<dbReference type="SUPFAM" id="SSF52540">
    <property type="entry name" value="P-loop containing nucleoside triphosphate hydrolases"/>
    <property type="match status" value="2"/>
</dbReference>
<dbReference type="GO" id="GO:0000723">
    <property type="term" value="P:telomere maintenance"/>
    <property type="evidence" value="ECO:0007669"/>
    <property type="project" value="InterPro"/>
</dbReference>